<organism evidence="8 9">
    <name type="scientific">Novosphingobium indicum</name>
    <dbReference type="NCBI Taxonomy" id="462949"/>
    <lineage>
        <taxon>Bacteria</taxon>
        <taxon>Pseudomonadati</taxon>
        <taxon>Pseudomonadota</taxon>
        <taxon>Alphaproteobacteria</taxon>
        <taxon>Sphingomonadales</taxon>
        <taxon>Sphingomonadaceae</taxon>
        <taxon>Novosphingobium</taxon>
    </lineage>
</organism>
<evidence type="ECO:0000313" key="8">
    <source>
        <dbReference type="EMBL" id="GGN61785.1"/>
    </source>
</evidence>
<evidence type="ECO:0000256" key="6">
    <source>
        <dbReference type="ARBA" id="ARBA00035023"/>
    </source>
</evidence>
<evidence type="ECO:0000256" key="3">
    <source>
        <dbReference type="ARBA" id="ARBA00023002"/>
    </source>
</evidence>
<protein>
    <recommendedName>
        <fullName evidence="6">2-oxoadipate dioxygenase/decarboxylase</fullName>
        <ecNumber evidence="6">1.13.11.93</ecNumber>
    </recommendedName>
    <alternativeName>
        <fullName evidence="7">2-hydroxyglutarate synthase</fullName>
    </alternativeName>
</protein>
<dbReference type="InterPro" id="IPR009770">
    <property type="entry name" value="HGLS"/>
</dbReference>
<gene>
    <name evidence="8" type="ORF">GCM10011349_44760</name>
</gene>
<evidence type="ECO:0000256" key="4">
    <source>
        <dbReference type="ARBA" id="ARBA00023004"/>
    </source>
</evidence>
<comment type="similarity">
    <text evidence="5">Belongs to the 2-oxoadipate dioxygenase/decarboxylase family.</text>
</comment>
<evidence type="ECO:0000256" key="2">
    <source>
        <dbReference type="ARBA" id="ARBA00022964"/>
    </source>
</evidence>
<dbReference type="EMBL" id="BMLK01000040">
    <property type="protein sequence ID" value="GGN61785.1"/>
    <property type="molecule type" value="Genomic_DNA"/>
</dbReference>
<reference evidence="9" key="1">
    <citation type="journal article" date="2019" name="Int. J. Syst. Evol. Microbiol.">
        <title>The Global Catalogue of Microorganisms (GCM) 10K type strain sequencing project: providing services to taxonomists for standard genome sequencing and annotation.</title>
        <authorList>
            <consortium name="The Broad Institute Genomics Platform"/>
            <consortium name="The Broad Institute Genome Sequencing Center for Infectious Disease"/>
            <person name="Wu L."/>
            <person name="Ma J."/>
        </authorList>
    </citation>
    <scope>NUCLEOTIDE SEQUENCE [LARGE SCALE GENOMIC DNA]</scope>
    <source>
        <strain evidence="9">CGMCC 1.6784</strain>
    </source>
</reference>
<comment type="cofactor">
    <cofactor evidence="1">
        <name>Fe(2+)</name>
        <dbReference type="ChEBI" id="CHEBI:29033"/>
    </cofactor>
</comment>
<keyword evidence="9" id="KW-1185">Reference proteome</keyword>
<evidence type="ECO:0000256" key="1">
    <source>
        <dbReference type="ARBA" id="ARBA00001954"/>
    </source>
</evidence>
<dbReference type="SMART" id="SM01150">
    <property type="entry name" value="DUF1338"/>
    <property type="match status" value="1"/>
</dbReference>
<keyword evidence="3" id="KW-0560">Oxidoreductase</keyword>
<dbReference type="Pfam" id="PF07063">
    <property type="entry name" value="HGLS"/>
    <property type="match status" value="1"/>
</dbReference>
<evidence type="ECO:0000313" key="9">
    <source>
        <dbReference type="Proteomes" id="UP000605099"/>
    </source>
</evidence>
<accession>A0ABQ2K217</accession>
<evidence type="ECO:0000256" key="5">
    <source>
        <dbReference type="ARBA" id="ARBA00035013"/>
    </source>
</evidence>
<dbReference type="PANTHER" id="PTHR31136:SF5">
    <property type="entry name" value="2-OXOADIPATE DIOXYGENASE_DECARBOXYLASE, CHLOROPLASTIC"/>
    <property type="match status" value="1"/>
</dbReference>
<dbReference type="PANTHER" id="PTHR31136">
    <property type="entry name" value="DUF1338 DOMAIN-CONTAINING PROTEIN"/>
    <property type="match status" value="1"/>
</dbReference>
<keyword evidence="2" id="KW-0223">Dioxygenase</keyword>
<keyword evidence="4" id="KW-0408">Iron</keyword>
<dbReference type="RefSeq" id="WP_188823523.1">
    <property type="nucleotide sequence ID" value="NZ_BMLK01000040.1"/>
</dbReference>
<comment type="caution">
    <text evidence="8">The sequence shown here is derived from an EMBL/GenBank/DDBJ whole genome shotgun (WGS) entry which is preliminary data.</text>
</comment>
<evidence type="ECO:0000256" key="7">
    <source>
        <dbReference type="ARBA" id="ARBA00035045"/>
    </source>
</evidence>
<sequence length="343" mass="37080">MASAASTAADDKQTLSRLLTAVIGAETARDALSTLAIAPELHGESDRASRAQVAMALNAALFMDLLDRVPTAARYVGQIRETGEPIVFDHGALRTIDGPCGELPVGHKAFARFLEPLGYEVGGLYPLPALKMTGRAFVHRDLPEMIPQFFVSELHLRELPEAAQGHAEKIFGESQDPLGTAEWQALDALSRDGTCSLDEAVTIVKGALQAFNRQHPVPALEDYRALLQHSKEGAWIATEGNAFNHATTRVADVVALAEDLRAQGYPMKPAVEISQNGRVRQTAILADKVRRAFRMPDGSETELDVPGSFYEFITRDTDPDSGLLDLTFDSGNATGIFAVTRDS</sequence>
<proteinExistence type="inferred from homology"/>
<dbReference type="Gene3D" id="3.10.180.50">
    <property type="match status" value="1"/>
</dbReference>
<dbReference type="Proteomes" id="UP000605099">
    <property type="component" value="Unassembled WGS sequence"/>
</dbReference>
<name>A0ABQ2K217_9SPHN</name>
<dbReference type="EC" id="1.13.11.93" evidence="6"/>